<evidence type="ECO:0000256" key="2">
    <source>
        <dbReference type="SAM" id="MobiDB-lite"/>
    </source>
</evidence>
<evidence type="ECO:0000313" key="4">
    <source>
        <dbReference type="EMBL" id="GBM73247.1"/>
    </source>
</evidence>
<accession>A0A4Y2I696</accession>
<gene>
    <name evidence="4" type="primary">JRKL_3</name>
    <name evidence="4" type="ORF">AVEN_94690_1</name>
</gene>
<dbReference type="PANTHER" id="PTHR19303">
    <property type="entry name" value="TRANSPOSON"/>
    <property type="match status" value="1"/>
</dbReference>
<dbReference type="Proteomes" id="UP000499080">
    <property type="component" value="Unassembled WGS sequence"/>
</dbReference>
<dbReference type="InterPro" id="IPR050863">
    <property type="entry name" value="CenT-Element_Derived"/>
</dbReference>
<feature type="compositionally biased region" description="Polar residues" evidence="2">
    <location>
        <begin position="17"/>
        <end position="26"/>
    </location>
</feature>
<dbReference type="OrthoDB" id="6426109at2759"/>
<dbReference type="AlphaFoldDB" id="A0A4Y2I696"/>
<keyword evidence="5" id="KW-1185">Reference proteome</keyword>
<dbReference type="PANTHER" id="PTHR19303:SF16">
    <property type="entry name" value="JERKY PROTEIN HOMOLOG-LIKE"/>
    <property type="match status" value="1"/>
</dbReference>
<dbReference type="InterPro" id="IPR006600">
    <property type="entry name" value="HTH_CenpB_DNA-bd_dom"/>
</dbReference>
<keyword evidence="1" id="KW-0238">DNA-binding</keyword>
<dbReference type="GO" id="GO:0003677">
    <property type="term" value="F:DNA binding"/>
    <property type="evidence" value="ECO:0007669"/>
    <property type="project" value="UniProtKB-KW"/>
</dbReference>
<dbReference type="PROSITE" id="PS51253">
    <property type="entry name" value="HTH_CENPB"/>
    <property type="match status" value="1"/>
</dbReference>
<sequence length="170" mass="19800">MRTRHSYFREHSKRKSSSQPKLNENGSFSASQGWLDKFLKRHGIRQLAIAGEKMSANKDSAKDFVERFEEMIEKENLALDQIYNANETGLFYRMMPSKSFTSKEEASAPGYKKSKDLVSLLVYENASGTYKLMLLLIRNSKKQRSFKNINVNFLPVKYRNRVCLDELRNI</sequence>
<comment type="caution">
    <text evidence="4">The sequence shown here is derived from an EMBL/GenBank/DDBJ whole genome shotgun (WGS) entry which is preliminary data.</text>
</comment>
<reference evidence="4 5" key="1">
    <citation type="journal article" date="2019" name="Sci. Rep.">
        <title>Orb-weaving spider Araneus ventricosus genome elucidates the spidroin gene catalogue.</title>
        <authorList>
            <person name="Kono N."/>
            <person name="Nakamura H."/>
            <person name="Ohtoshi R."/>
            <person name="Moran D.A.P."/>
            <person name="Shinohara A."/>
            <person name="Yoshida Y."/>
            <person name="Fujiwara M."/>
            <person name="Mori M."/>
            <person name="Tomita M."/>
            <person name="Arakawa K."/>
        </authorList>
    </citation>
    <scope>NUCLEOTIDE SEQUENCE [LARGE SCALE GENOMIC DNA]</scope>
</reference>
<name>A0A4Y2I696_ARAVE</name>
<dbReference type="GO" id="GO:0005634">
    <property type="term" value="C:nucleus"/>
    <property type="evidence" value="ECO:0007669"/>
    <property type="project" value="TreeGrafter"/>
</dbReference>
<protein>
    <submittedName>
        <fullName evidence="4">Jerky-like</fullName>
    </submittedName>
</protein>
<feature type="domain" description="HTH CENPB-type" evidence="3">
    <location>
        <begin position="1"/>
        <end position="48"/>
    </location>
</feature>
<organism evidence="4 5">
    <name type="scientific">Araneus ventricosus</name>
    <name type="common">Orbweaver spider</name>
    <name type="synonym">Epeira ventricosa</name>
    <dbReference type="NCBI Taxonomy" id="182803"/>
    <lineage>
        <taxon>Eukaryota</taxon>
        <taxon>Metazoa</taxon>
        <taxon>Ecdysozoa</taxon>
        <taxon>Arthropoda</taxon>
        <taxon>Chelicerata</taxon>
        <taxon>Arachnida</taxon>
        <taxon>Araneae</taxon>
        <taxon>Araneomorphae</taxon>
        <taxon>Entelegynae</taxon>
        <taxon>Araneoidea</taxon>
        <taxon>Araneidae</taxon>
        <taxon>Araneus</taxon>
    </lineage>
</organism>
<evidence type="ECO:0000259" key="3">
    <source>
        <dbReference type="PROSITE" id="PS51253"/>
    </source>
</evidence>
<feature type="compositionally biased region" description="Basic residues" evidence="2">
    <location>
        <begin position="1"/>
        <end position="16"/>
    </location>
</feature>
<dbReference type="EMBL" id="BGPR01002426">
    <property type="protein sequence ID" value="GBM73247.1"/>
    <property type="molecule type" value="Genomic_DNA"/>
</dbReference>
<evidence type="ECO:0000256" key="1">
    <source>
        <dbReference type="ARBA" id="ARBA00023125"/>
    </source>
</evidence>
<evidence type="ECO:0000313" key="5">
    <source>
        <dbReference type="Proteomes" id="UP000499080"/>
    </source>
</evidence>
<feature type="region of interest" description="Disordered" evidence="2">
    <location>
        <begin position="1"/>
        <end position="26"/>
    </location>
</feature>
<dbReference type="Pfam" id="PF03221">
    <property type="entry name" value="HTH_Tnp_Tc5"/>
    <property type="match status" value="1"/>
</dbReference>
<proteinExistence type="predicted"/>